<keyword evidence="13" id="KW-0328">Glycosyltransferase</keyword>
<reference evidence="13 14" key="1">
    <citation type="submission" date="2020-03" db="EMBL/GenBank/DDBJ databases">
        <title>Genomic Encyclopedia of Type Strains, Phase III (KMG-III): the genomes of soil and plant-associated and newly described type strains.</title>
        <authorList>
            <person name="Whitman W."/>
        </authorList>
    </citation>
    <scope>NUCLEOTIDE SEQUENCE [LARGE SCALE GENOMIC DNA]</scope>
    <source>
        <strain evidence="13 14">CECT 4207</strain>
    </source>
</reference>
<organism evidence="13 14">
    <name type="scientific">Paenarthrobacter ilicis</name>
    <dbReference type="NCBI Taxonomy" id="43665"/>
    <lineage>
        <taxon>Bacteria</taxon>
        <taxon>Bacillati</taxon>
        <taxon>Actinomycetota</taxon>
        <taxon>Actinomycetes</taxon>
        <taxon>Micrococcales</taxon>
        <taxon>Micrococcaceae</taxon>
        <taxon>Paenarthrobacter</taxon>
    </lineage>
</organism>
<dbReference type="CDD" id="cd01748">
    <property type="entry name" value="GATase1_IGP_Synthase"/>
    <property type="match status" value="1"/>
</dbReference>
<evidence type="ECO:0000256" key="4">
    <source>
        <dbReference type="ARBA" id="ARBA00022801"/>
    </source>
</evidence>
<keyword evidence="3 11" id="KW-0028">Amino-acid biosynthesis</keyword>
<keyword evidence="13" id="KW-0808">Transferase</keyword>
<keyword evidence="5 11" id="KW-0315">Glutamine amidotransferase</keyword>
<name>A0ABX0TKE2_9MICC</name>
<feature type="active site" evidence="11">
    <location>
        <position position="215"/>
    </location>
</feature>
<comment type="subcellular location">
    <subcellularLocation>
        <location evidence="11">Cytoplasm</location>
    </subcellularLocation>
</comment>
<evidence type="ECO:0000313" key="14">
    <source>
        <dbReference type="Proteomes" id="UP000802392"/>
    </source>
</evidence>
<evidence type="ECO:0000256" key="11">
    <source>
        <dbReference type="HAMAP-Rule" id="MF_00278"/>
    </source>
</evidence>
<dbReference type="PANTHER" id="PTHR42701:SF1">
    <property type="entry name" value="IMIDAZOLE GLYCEROL PHOSPHATE SYNTHASE SUBUNIT HISH"/>
    <property type="match status" value="1"/>
</dbReference>
<comment type="pathway">
    <text evidence="1 11">Amino-acid biosynthesis; L-histidine biosynthesis; L-histidine from 5-phospho-alpha-D-ribose 1-diphosphate: step 5/9.</text>
</comment>
<keyword evidence="14" id="KW-1185">Reference proteome</keyword>
<dbReference type="PIRSF" id="PIRSF000495">
    <property type="entry name" value="Amidotransf_hisH"/>
    <property type="match status" value="1"/>
</dbReference>
<dbReference type="Gene3D" id="3.40.50.880">
    <property type="match status" value="1"/>
</dbReference>
<comment type="subunit">
    <text evidence="2 11">Heterodimer of HisH and HisF.</text>
</comment>
<evidence type="ECO:0000256" key="3">
    <source>
        <dbReference type="ARBA" id="ARBA00022605"/>
    </source>
</evidence>
<keyword evidence="7 11" id="KW-0456">Lyase</keyword>
<evidence type="ECO:0000256" key="5">
    <source>
        <dbReference type="ARBA" id="ARBA00022962"/>
    </source>
</evidence>
<feature type="domain" description="Glutamine amidotransferase" evidence="12">
    <location>
        <begin position="31"/>
        <end position="230"/>
    </location>
</feature>
<dbReference type="GO" id="GO:0016757">
    <property type="term" value="F:glycosyltransferase activity"/>
    <property type="evidence" value="ECO:0007669"/>
    <property type="project" value="UniProtKB-KW"/>
</dbReference>
<evidence type="ECO:0000313" key="13">
    <source>
        <dbReference type="EMBL" id="NIJ01157.1"/>
    </source>
</evidence>
<comment type="caution">
    <text evidence="13">The sequence shown here is derived from an EMBL/GenBank/DDBJ whole genome shotgun (WGS) entry which is preliminary data.</text>
</comment>
<dbReference type="Proteomes" id="UP000802392">
    <property type="component" value="Unassembled WGS sequence"/>
</dbReference>
<gene>
    <name evidence="11" type="primary">hisH</name>
    <name evidence="13" type="ORF">FHR86_001470</name>
</gene>
<dbReference type="EC" id="3.5.1.2" evidence="11"/>
<evidence type="ECO:0000259" key="12">
    <source>
        <dbReference type="Pfam" id="PF00117"/>
    </source>
</evidence>
<dbReference type="PROSITE" id="PS51273">
    <property type="entry name" value="GATASE_TYPE_1"/>
    <property type="match status" value="1"/>
</dbReference>
<evidence type="ECO:0000256" key="9">
    <source>
        <dbReference type="ARBA" id="ARBA00047838"/>
    </source>
</evidence>
<dbReference type="SUPFAM" id="SSF52317">
    <property type="entry name" value="Class I glutamine amidotransferase-like"/>
    <property type="match status" value="1"/>
</dbReference>
<feature type="active site" description="Nucleophile" evidence="11">
    <location>
        <position position="106"/>
    </location>
</feature>
<evidence type="ECO:0000256" key="6">
    <source>
        <dbReference type="ARBA" id="ARBA00023102"/>
    </source>
</evidence>
<comment type="catalytic activity">
    <reaction evidence="9 11">
        <text>5-[(5-phospho-1-deoxy-D-ribulos-1-ylimino)methylamino]-1-(5-phospho-beta-D-ribosyl)imidazole-4-carboxamide + L-glutamine = D-erythro-1-(imidazol-4-yl)glycerol 3-phosphate + 5-amino-1-(5-phospho-beta-D-ribosyl)imidazole-4-carboxamide + L-glutamate + H(+)</text>
        <dbReference type="Rhea" id="RHEA:24793"/>
        <dbReference type="ChEBI" id="CHEBI:15378"/>
        <dbReference type="ChEBI" id="CHEBI:29985"/>
        <dbReference type="ChEBI" id="CHEBI:58278"/>
        <dbReference type="ChEBI" id="CHEBI:58359"/>
        <dbReference type="ChEBI" id="CHEBI:58475"/>
        <dbReference type="ChEBI" id="CHEBI:58525"/>
        <dbReference type="EC" id="4.3.2.10"/>
    </reaction>
</comment>
<sequence>MSGQILKDGAITDGAALLKPESPEGKPTVTVLDYGSGNVRSAVRALERAGAHVVLSSKREDVLNADGLVVPGVGAFETVMKELKAVDGIRMIGRRVAGGRPVLAICVGLQVLFEAGVEHGTESEGMAEWPGKVELLPAPVVPHMGWNTVDVAEGSILFEGVEQERFYFVHSYGVQDWNFDVVQPRMTPPKVTWSEHGARFIAAVENGPLCATQFHPEKSGDAGARLLHNWVDSLRKPGSATPVPGSGAA</sequence>
<accession>A0ABX0TKE2</accession>
<keyword evidence="11" id="KW-0963">Cytoplasm</keyword>
<evidence type="ECO:0000256" key="10">
    <source>
        <dbReference type="ARBA" id="ARBA00049534"/>
    </source>
</evidence>
<dbReference type="PANTHER" id="PTHR42701">
    <property type="entry name" value="IMIDAZOLE GLYCEROL PHOSPHATE SYNTHASE SUBUNIT HISH"/>
    <property type="match status" value="1"/>
</dbReference>
<dbReference type="InterPro" id="IPR029062">
    <property type="entry name" value="Class_I_gatase-like"/>
</dbReference>
<protein>
    <recommendedName>
        <fullName evidence="11">Imidazole glycerol phosphate synthase subunit HisH</fullName>
        <ecNumber evidence="11">4.3.2.10</ecNumber>
    </recommendedName>
    <alternativeName>
        <fullName evidence="11">IGP synthase glutaminase subunit</fullName>
        <ecNumber evidence="11">3.5.1.2</ecNumber>
    </alternativeName>
    <alternativeName>
        <fullName evidence="11">IGP synthase subunit HisH</fullName>
    </alternativeName>
    <alternativeName>
        <fullName evidence="11">ImGP synthase subunit HisH</fullName>
        <shortName evidence="11">IGPS subunit HisH</shortName>
    </alternativeName>
</protein>
<evidence type="ECO:0000256" key="1">
    <source>
        <dbReference type="ARBA" id="ARBA00005091"/>
    </source>
</evidence>
<dbReference type="Pfam" id="PF00117">
    <property type="entry name" value="GATase"/>
    <property type="match status" value="1"/>
</dbReference>
<proteinExistence type="inferred from homology"/>
<dbReference type="InterPro" id="IPR017926">
    <property type="entry name" value="GATASE"/>
</dbReference>
<evidence type="ECO:0000256" key="8">
    <source>
        <dbReference type="ARBA" id="ARBA00025299"/>
    </source>
</evidence>
<feature type="active site" evidence="11">
    <location>
        <position position="217"/>
    </location>
</feature>
<keyword evidence="4 11" id="KW-0378">Hydrolase</keyword>
<evidence type="ECO:0000256" key="2">
    <source>
        <dbReference type="ARBA" id="ARBA00011152"/>
    </source>
</evidence>
<dbReference type="InterPro" id="IPR010139">
    <property type="entry name" value="Imidazole-glycPsynth_HisH"/>
</dbReference>
<dbReference type="HAMAP" id="MF_00278">
    <property type="entry name" value="HisH"/>
    <property type="match status" value="1"/>
</dbReference>
<dbReference type="EC" id="4.3.2.10" evidence="11"/>
<comment type="function">
    <text evidence="8 11">IGPS catalyzes the conversion of PRFAR and glutamine to IGP, AICAR and glutamate. The HisH subunit catalyzes the hydrolysis of glutamine to glutamate and ammonia as part of the synthesis of IGP and AICAR. The resulting ammonia molecule is channeled to the active site of HisF.</text>
</comment>
<comment type="catalytic activity">
    <reaction evidence="10 11">
        <text>L-glutamine + H2O = L-glutamate + NH4(+)</text>
        <dbReference type="Rhea" id="RHEA:15889"/>
        <dbReference type="ChEBI" id="CHEBI:15377"/>
        <dbReference type="ChEBI" id="CHEBI:28938"/>
        <dbReference type="ChEBI" id="CHEBI:29985"/>
        <dbReference type="ChEBI" id="CHEBI:58359"/>
        <dbReference type="EC" id="3.5.1.2"/>
    </reaction>
</comment>
<dbReference type="EMBL" id="JAAOZD010000002">
    <property type="protein sequence ID" value="NIJ01157.1"/>
    <property type="molecule type" value="Genomic_DNA"/>
</dbReference>
<dbReference type="NCBIfam" id="TIGR01855">
    <property type="entry name" value="IMP_synth_hisH"/>
    <property type="match status" value="1"/>
</dbReference>
<dbReference type="RefSeq" id="WP_167264903.1">
    <property type="nucleotide sequence ID" value="NZ_BAAAVO010000009.1"/>
</dbReference>
<evidence type="ECO:0000256" key="7">
    <source>
        <dbReference type="ARBA" id="ARBA00023239"/>
    </source>
</evidence>
<keyword evidence="6 11" id="KW-0368">Histidine biosynthesis</keyword>